<dbReference type="Pfam" id="PF00085">
    <property type="entry name" value="Thioredoxin"/>
    <property type="match status" value="1"/>
</dbReference>
<dbReference type="InterPro" id="IPR036249">
    <property type="entry name" value="Thioredoxin-like_sf"/>
</dbReference>
<evidence type="ECO:0000259" key="2">
    <source>
        <dbReference type="Pfam" id="PF00085"/>
    </source>
</evidence>
<protein>
    <recommendedName>
        <fullName evidence="2">Thioredoxin domain-containing protein</fullName>
    </recommendedName>
</protein>
<sequence>MNFKQKDLRGYDPQELKRQRRRNWLVALFIFLVAIFAASMSVFHYHRTSTSDQNKLFNSNEPIVVMFYSSTCKDCQSVESYVTKTARLSKINSQVKHGVMFIQLQNKHDQKSFKKYKITSTPTFMVMKKGVPQAISNHNGVKIYRYAGTDQGKIKQIYTQLRLGE</sequence>
<name>A0A2K2TFT4_LIMFE</name>
<dbReference type="RefSeq" id="WP_103205685.1">
    <property type="nucleotide sequence ID" value="NZ_JAHBRU010000077.1"/>
</dbReference>
<proteinExistence type="predicted"/>
<keyword evidence="1" id="KW-0812">Transmembrane</keyword>
<dbReference type="CDD" id="cd02947">
    <property type="entry name" value="TRX_family"/>
    <property type="match status" value="1"/>
</dbReference>
<keyword evidence="1" id="KW-0472">Membrane</keyword>
<evidence type="ECO:0000256" key="1">
    <source>
        <dbReference type="SAM" id="Phobius"/>
    </source>
</evidence>
<reference evidence="3 4" key="1">
    <citation type="submission" date="2018-01" db="EMBL/GenBank/DDBJ databases">
        <title>Draft genome sequence of the feruloyl esterase-producing strain Lactobacillus fermentum CRL 1446, isolated from artisanal goat milk cheese.</title>
        <authorList>
            <person name="Abeijon Mukdsi M.C."/>
            <person name="Saavedra L."/>
            <person name="Gauffin Cano M.P."/>
            <person name="Hebert E.M."/>
            <person name="Medina R.B."/>
        </authorList>
    </citation>
    <scope>NUCLEOTIDE SEQUENCE [LARGE SCALE GENOMIC DNA]</scope>
    <source>
        <strain evidence="3 4">CRL 1446</strain>
    </source>
</reference>
<comment type="caution">
    <text evidence="3">The sequence shown here is derived from an EMBL/GenBank/DDBJ whole genome shotgun (WGS) entry which is preliminary data.</text>
</comment>
<dbReference type="InterPro" id="IPR013766">
    <property type="entry name" value="Thioredoxin_domain"/>
</dbReference>
<dbReference type="Gene3D" id="3.40.30.10">
    <property type="entry name" value="Glutaredoxin"/>
    <property type="match status" value="1"/>
</dbReference>
<dbReference type="EMBL" id="POTQ01000036">
    <property type="protein sequence ID" value="PNV57021.1"/>
    <property type="molecule type" value="Genomic_DNA"/>
</dbReference>
<evidence type="ECO:0000313" key="3">
    <source>
        <dbReference type="EMBL" id="PNV57021.1"/>
    </source>
</evidence>
<dbReference type="Proteomes" id="UP000236514">
    <property type="component" value="Unassembled WGS sequence"/>
</dbReference>
<organism evidence="3 4">
    <name type="scientific">Limosilactobacillus fermentum</name>
    <name type="common">Lactobacillus fermentum</name>
    <dbReference type="NCBI Taxonomy" id="1613"/>
    <lineage>
        <taxon>Bacteria</taxon>
        <taxon>Bacillati</taxon>
        <taxon>Bacillota</taxon>
        <taxon>Bacilli</taxon>
        <taxon>Lactobacillales</taxon>
        <taxon>Lactobacillaceae</taxon>
        <taxon>Limosilactobacillus</taxon>
    </lineage>
</organism>
<accession>A0A2K2TFT4</accession>
<evidence type="ECO:0000313" key="4">
    <source>
        <dbReference type="Proteomes" id="UP000236514"/>
    </source>
</evidence>
<feature type="domain" description="Thioredoxin" evidence="2">
    <location>
        <begin position="53"/>
        <end position="134"/>
    </location>
</feature>
<gene>
    <name evidence="3" type="ORF">C1Y38_10640</name>
</gene>
<dbReference type="SUPFAM" id="SSF52833">
    <property type="entry name" value="Thioredoxin-like"/>
    <property type="match status" value="1"/>
</dbReference>
<dbReference type="AlphaFoldDB" id="A0A2K2TFT4"/>
<feature type="transmembrane region" description="Helical" evidence="1">
    <location>
        <begin position="24"/>
        <end position="45"/>
    </location>
</feature>
<keyword evidence="1" id="KW-1133">Transmembrane helix</keyword>